<comment type="subcellular location">
    <subcellularLocation>
        <location evidence="1">Membrane</location>
        <topology evidence="1">Multi-pass membrane protein</topology>
    </subcellularLocation>
</comment>
<dbReference type="KEGG" id="smo:SELMODRAFT_423803"/>
<evidence type="ECO:0000313" key="8">
    <source>
        <dbReference type="Proteomes" id="UP000001514"/>
    </source>
</evidence>
<sequence length="280" mass="30556">MGSFRGHAVPGTLFLVVGIWHTLNSLLKYVSNPKGFQGRVWHALPRVTGSLRFLELYIITLGALLDLCIEFFYSPHFQYFVDGALNAKHLNNFEHSAMLLMFFVLGAVALFIEAAGVLHLPPGALNIIAGMAFTAEFLLFYFHSTTHAGLEGRYHQLLVYLIGLCILFSCLGAAFPQSFVVDLASGISITLQGLWFYVVAMALYGSWVPLGCKGSETGIKCDAPAYETRGQSLANLQFNFLIVSVLGAVTVLYAVAAHFKGHPDVFYVDEFDAKAAAAST</sequence>
<dbReference type="HOGENOM" id="CLU_063151_0_0_1"/>
<feature type="transmembrane region" description="Helical" evidence="6">
    <location>
        <begin position="187"/>
        <end position="207"/>
    </location>
</feature>
<dbReference type="OrthoDB" id="551896at2759"/>
<keyword evidence="5 6" id="KW-0472">Membrane</keyword>
<dbReference type="AlphaFoldDB" id="D8SMW7"/>
<keyword evidence="3 6" id="KW-0812">Transmembrane</keyword>
<keyword evidence="8" id="KW-1185">Reference proteome</keyword>
<dbReference type="Gramene" id="EFJ14349">
    <property type="protein sequence ID" value="EFJ14349"/>
    <property type="gene ID" value="SELMODRAFT_423803"/>
</dbReference>
<dbReference type="GO" id="GO:0016020">
    <property type="term" value="C:membrane"/>
    <property type="evidence" value="ECO:0007669"/>
    <property type="project" value="UniProtKB-SubCell"/>
</dbReference>
<organism evidence="8">
    <name type="scientific">Selaginella moellendorffii</name>
    <name type="common">Spikemoss</name>
    <dbReference type="NCBI Taxonomy" id="88036"/>
    <lineage>
        <taxon>Eukaryota</taxon>
        <taxon>Viridiplantae</taxon>
        <taxon>Streptophyta</taxon>
        <taxon>Embryophyta</taxon>
        <taxon>Tracheophyta</taxon>
        <taxon>Lycopodiopsida</taxon>
        <taxon>Selaginellales</taxon>
        <taxon>Selaginellaceae</taxon>
        <taxon>Selaginella</taxon>
    </lineage>
</organism>
<comment type="similarity">
    <text evidence="2">Belongs to the TMEM45 family.</text>
</comment>
<evidence type="ECO:0000256" key="4">
    <source>
        <dbReference type="ARBA" id="ARBA00022989"/>
    </source>
</evidence>
<evidence type="ECO:0000256" key="3">
    <source>
        <dbReference type="ARBA" id="ARBA00022692"/>
    </source>
</evidence>
<protein>
    <recommendedName>
        <fullName evidence="9">Transmembrane protein 45B</fullName>
    </recommendedName>
</protein>
<evidence type="ECO:0008006" key="9">
    <source>
        <dbReference type="Google" id="ProtNLM"/>
    </source>
</evidence>
<feature type="transmembrane region" description="Helical" evidence="6">
    <location>
        <begin position="93"/>
        <end position="112"/>
    </location>
</feature>
<dbReference type="PANTHER" id="PTHR47119:SF1">
    <property type="entry name" value="PLANT VIRAL-RESPONSE FAMILY PROTEIN"/>
    <property type="match status" value="1"/>
</dbReference>
<reference evidence="7 8" key="1">
    <citation type="journal article" date="2011" name="Science">
        <title>The Selaginella genome identifies genetic changes associated with the evolution of vascular plants.</title>
        <authorList>
            <person name="Banks J.A."/>
            <person name="Nishiyama T."/>
            <person name="Hasebe M."/>
            <person name="Bowman J.L."/>
            <person name="Gribskov M."/>
            <person name="dePamphilis C."/>
            <person name="Albert V.A."/>
            <person name="Aono N."/>
            <person name="Aoyama T."/>
            <person name="Ambrose B.A."/>
            <person name="Ashton N.W."/>
            <person name="Axtell M.J."/>
            <person name="Barker E."/>
            <person name="Barker M.S."/>
            <person name="Bennetzen J.L."/>
            <person name="Bonawitz N.D."/>
            <person name="Chapple C."/>
            <person name="Cheng C."/>
            <person name="Correa L.G."/>
            <person name="Dacre M."/>
            <person name="DeBarry J."/>
            <person name="Dreyer I."/>
            <person name="Elias M."/>
            <person name="Engstrom E.M."/>
            <person name="Estelle M."/>
            <person name="Feng L."/>
            <person name="Finet C."/>
            <person name="Floyd S.K."/>
            <person name="Frommer W.B."/>
            <person name="Fujita T."/>
            <person name="Gramzow L."/>
            <person name="Gutensohn M."/>
            <person name="Harholt J."/>
            <person name="Hattori M."/>
            <person name="Heyl A."/>
            <person name="Hirai T."/>
            <person name="Hiwatashi Y."/>
            <person name="Ishikawa M."/>
            <person name="Iwata M."/>
            <person name="Karol K.G."/>
            <person name="Koehler B."/>
            <person name="Kolukisaoglu U."/>
            <person name="Kubo M."/>
            <person name="Kurata T."/>
            <person name="Lalonde S."/>
            <person name="Li K."/>
            <person name="Li Y."/>
            <person name="Litt A."/>
            <person name="Lyons E."/>
            <person name="Manning G."/>
            <person name="Maruyama T."/>
            <person name="Michael T.P."/>
            <person name="Mikami K."/>
            <person name="Miyazaki S."/>
            <person name="Morinaga S."/>
            <person name="Murata T."/>
            <person name="Mueller-Roeber B."/>
            <person name="Nelson D.R."/>
            <person name="Obara M."/>
            <person name="Oguri Y."/>
            <person name="Olmstead R.G."/>
            <person name="Onodera N."/>
            <person name="Petersen B.L."/>
            <person name="Pils B."/>
            <person name="Prigge M."/>
            <person name="Rensing S.A."/>
            <person name="Riano-Pachon D.M."/>
            <person name="Roberts A.W."/>
            <person name="Sato Y."/>
            <person name="Scheller H.V."/>
            <person name="Schulz B."/>
            <person name="Schulz C."/>
            <person name="Shakirov E.V."/>
            <person name="Shibagaki N."/>
            <person name="Shinohara N."/>
            <person name="Shippen D.E."/>
            <person name="Soerensen I."/>
            <person name="Sotooka R."/>
            <person name="Sugimoto N."/>
            <person name="Sugita M."/>
            <person name="Sumikawa N."/>
            <person name="Tanurdzic M."/>
            <person name="Theissen G."/>
            <person name="Ulvskov P."/>
            <person name="Wakazuki S."/>
            <person name="Weng J.K."/>
            <person name="Willats W.W."/>
            <person name="Wipf D."/>
            <person name="Wolf P.G."/>
            <person name="Yang L."/>
            <person name="Zimmer A.D."/>
            <person name="Zhu Q."/>
            <person name="Mitros T."/>
            <person name="Hellsten U."/>
            <person name="Loque D."/>
            <person name="Otillar R."/>
            <person name="Salamov A."/>
            <person name="Schmutz J."/>
            <person name="Shapiro H."/>
            <person name="Lindquist E."/>
            <person name="Lucas S."/>
            <person name="Rokhsar D."/>
            <person name="Grigoriev I.V."/>
        </authorList>
    </citation>
    <scope>NUCLEOTIDE SEQUENCE [LARGE SCALE GENOMIC DNA]</scope>
</reference>
<keyword evidence="4 6" id="KW-1133">Transmembrane helix</keyword>
<feature type="transmembrane region" description="Helical" evidence="6">
    <location>
        <begin position="12"/>
        <end position="30"/>
    </location>
</feature>
<gene>
    <name evidence="7" type="ORF">SELMODRAFT_423803</name>
</gene>
<dbReference type="eggNOG" id="ENOG502QU0J">
    <property type="taxonomic scope" value="Eukaryota"/>
</dbReference>
<feature type="transmembrane region" description="Helical" evidence="6">
    <location>
        <begin position="154"/>
        <end position="175"/>
    </location>
</feature>
<evidence type="ECO:0000256" key="1">
    <source>
        <dbReference type="ARBA" id="ARBA00004141"/>
    </source>
</evidence>
<dbReference type="InParanoid" id="D8SMW7"/>
<dbReference type="OMA" id="APEWDQK"/>
<dbReference type="Proteomes" id="UP000001514">
    <property type="component" value="Unassembled WGS sequence"/>
</dbReference>
<dbReference type="Pfam" id="PF04819">
    <property type="entry name" value="DUF716"/>
    <property type="match status" value="1"/>
</dbReference>
<name>D8SMW7_SELML</name>
<accession>D8SMW7</accession>
<dbReference type="InterPro" id="IPR006904">
    <property type="entry name" value="DUF716"/>
</dbReference>
<dbReference type="EMBL" id="GL377628">
    <property type="protein sequence ID" value="EFJ14349.1"/>
    <property type="molecule type" value="Genomic_DNA"/>
</dbReference>
<feature type="transmembrane region" description="Helical" evidence="6">
    <location>
        <begin position="51"/>
        <end position="73"/>
    </location>
</feature>
<evidence type="ECO:0000256" key="5">
    <source>
        <dbReference type="ARBA" id="ARBA00023136"/>
    </source>
</evidence>
<feature type="transmembrane region" description="Helical" evidence="6">
    <location>
        <begin position="236"/>
        <end position="256"/>
    </location>
</feature>
<dbReference type="FunCoup" id="D8SMW7">
    <property type="interactions" value="53"/>
</dbReference>
<evidence type="ECO:0000256" key="2">
    <source>
        <dbReference type="ARBA" id="ARBA00006948"/>
    </source>
</evidence>
<proteinExistence type="inferred from homology"/>
<feature type="transmembrane region" description="Helical" evidence="6">
    <location>
        <begin position="124"/>
        <end position="142"/>
    </location>
</feature>
<evidence type="ECO:0000313" key="7">
    <source>
        <dbReference type="EMBL" id="EFJ14349.1"/>
    </source>
</evidence>
<dbReference type="PANTHER" id="PTHR47119">
    <property type="entry name" value="PLANT VIRAL-RESPONSE FAMILY PROTEIN"/>
    <property type="match status" value="1"/>
</dbReference>
<evidence type="ECO:0000256" key="6">
    <source>
        <dbReference type="SAM" id="Phobius"/>
    </source>
</evidence>